<accession>A0A9J5WK51</accession>
<dbReference type="AlphaFoldDB" id="A0A9J5WK51"/>
<dbReference type="EMBL" id="JACXVP010000011">
    <property type="protein sequence ID" value="KAG5576259.1"/>
    <property type="molecule type" value="Genomic_DNA"/>
</dbReference>
<keyword evidence="3" id="KW-1185">Reference proteome</keyword>
<name>A0A9J5WK51_SOLCO</name>
<proteinExistence type="predicted"/>
<organism evidence="2 3">
    <name type="scientific">Solanum commersonii</name>
    <name type="common">Commerson's wild potato</name>
    <name type="synonym">Commerson's nightshade</name>
    <dbReference type="NCBI Taxonomy" id="4109"/>
    <lineage>
        <taxon>Eukaryota</taxon>
        <taxon>Viridiplantae</taxon>
        <taxon>Streptophyta</taxon>
        <taxon>Embryophyta</taxon>
        <taxon>Tracheophyta</taxon>
        <taxon>Spermatophyta</taxon>
        <taxon>Magnoliopsida</taxon>
        <taxon>eudicotyledons</taxon>
        <taxon>Gunneridae</taxon>
        <taxon>Pentapetalae</taxon>
        <taxon>asterids</taxon>
        <taxon>lamiids</taxon>
        <taxon>Solanales</taxon>
        <taxon>Solanaceae</taxon>
        <taxon>Solanoideae</taxon>
        <taxon>Solaneae</taxon>
        <taxon>Solanum</taxon>
    </lineage>
</organism>
<comment type="caution">
    <text evidence="2">The sequence shown here is derived from an EMBL/GenBank/DDBJ whole genome shotgun (WGS) entry which is preliminary data.</text>
</comment>
<sequence length="152" mass="16675">MAELQLRIGGHLVTEDEMAKLAECYPLTDSSMYMCWMGPTFQEPIDDDDVTTDVEDGTDEDMSDDVGPGDDDTDAGDKDGDVASMAVDFATNELKLARRPSITDTTRARRARPSLTEAPFWRIGNVVPQLARRDFSVTPQGIADILAKVGFN</sequence>
<gene>
    <name evidence="2" type="ORF">H5410_056393</name>
</gene>
<dbReference type="OrthoDB" id="1327209at2759"/>
<dbReference type="Proteomes" id="UP000824120">
    <property type="component" value="Chromosome 11"/>
</dbReference>
<evidence type="ECO:0000313" key="2">
    <source>
        <dbReference type="EMBL" id="KAG5576259.1"/>
    </source>
</evidence>
<reference evidence="2 3" key="1">
    <citation type="submission" date="2020-09" db="EMBL/GenBank/DDBJ databases">
        <title>De no assembly of potato wild relative species, Solanum commersonii.</title>
        <authorList>
            <person name="Cho K."/>
        </authorList>
    </citation>
    <scope>NUCLEOTIDE SEQUENCE [LARGE SCALE GENOMIC DNA]</scope>
    <source>
        <strain evidence="2">LZ3.2</strain>
        <tissue evidence="2">Leaf</tissue>
    </source>
</reference>
<evidence type="ECO:0000313" key="3">
    <source>
        <dbReference type="Proteomes" id="UP000824120"/>
    </source>
</evidence>
<protein>
    <submittedName>
        <fullName evidence="2">Uncharacterized protein</fullName>
    </submittedName>
</protein>
<evidence type="ECO:0000256" key="1">
    <source>
        <dbReference type="SAM" id="MobiDB-lite"/>
    </source>
</evidence>
<feature type="region of interest" description="Disordered" evidence="1">
    <location>
        <begin position="44"/>
        <end position="81"/>
    </location>
</feature>
<feature type="compositionally biased region" description="Acidic residues" evidence="1">
    <location>
        <begin position="44"/>
        <end position="74"/>
    </location>
</feature>